<gene>
    <name evidence="1" type="ORF">LCGC14_2000370</name>
</gene>
<proteinExistence type="predicted"/>
<sequence>MTVTTQQEEVIKKSGYGISGDIGGIGRQTYYTPDGRRIRAIPNMRDYIMKDKDGKVIESGTRDANYDRGWLPIMPKDPKPHCDGCDNWHDTEEEVKTCITKKNSDAKRWEKWAKEKQKGEAFEQGKEMESMRVEMLELKGMVHELTQALKEKK</sequence>
<name>A0A0F9HGV3_9ZZZZ</name>
<dbReference type="AlphaFoldDB" id="A0A0F9HGV3"/>
<reference evidence="1" key="1">
    <citation type="journal article" date="2015" name="Nature">
        <title>Complex archaea that bridge the gap between prokaryotes and eukaryotes.</title>
        <authorList>
            <person name="Spang A."/>
            <person name="Saw J.H."/>
            <person name="Jorgensen S.L."/>
            <person name="Zaremba-Niedzwiedzka K."/>
            <person name="Martijn J."/>
            <person name="Lind A.E."/>
            <person name="van Eijk R."/>
            <person name="Schleper C."/>
            <person name="Guy L."/>
            <person name="Ettema T.J."/>
        </authorList>
    </citation>
    <scope>NUCLEOTIDE SEQUENCE</scope>
</reference>
<comment type="caution">
    <text evidence="1">The sequence shown here is derived from an EMBL/GenBank/DDBJ whole genome shotgun (WGS) entry which is preliminary data.</text>
</comment>
<organism evidence="1">
    <name type="scientific">marine sediment metagenome</name>
    <dbReference type="NCBI Taxonomy" id="412755"/>
    <lineage>
        <taxon>unclassified sequences</taxon>
        <taxon>metagenomes</taxon>
        <taxon>ecological metagenomes</taxon>
    </lineage>
</organism>
<protein>
    <submittedName>
        <fullName evidence="1">Uncharacterized protein</fullName>
    </submittedName>
</protein>
<dbReference type="EMBL" id="LAZR01022725">
    <property type="protein sequence ID" value="KKL80880.1"/>
    <property type="molecule type" value="Genomic_DNA"/>
</dbReference>
<evidence type="ECO:0000313" key="1">
    <source>
        <dbReference type="EMBL" id="KKL80880.1"/>
    </source>
</evidence>
<accession>A0A0F9HGV3</accession>